<sequence length="86" mass="9673">MVPVLRSKKRGRFSPPEEANSKRWTAPNPADLYKDSDEDEEDDYFLNPAVNSPPSSKEAKRLATDEERAAELKHLSTTNLAAMILN</sequence>
<organism evidence="2 3">
    <name type="scientific">Tetragonisca angustula</name>
    <dbReference type="NCBI Taxonomy" id="166442"/>
    <lineage>
        <taxon>Eukaryota</taxon>
        <taxon>Metazoa</taxon>
        <taxon>Ecdysozoa</taxon>
        <taxon>Arthropoda</taxon>
        <taxon>Hexapoda</taxon>
        <taxon>Insecta</taxon>
        <taxon>Pterygota</taxon>
        <taxon>Neoptera</taxon>
        <taxon>Endopterygota</taxon>
        <taxon>Hymenoptera</taxon>
        <taxon>Apocrita</taxon>
        <taxon>Aculeata</taxon>
        <taxon>Apoidea</taxon>
        <taxon>Anthophila</taxon>
        <taxon>Apidae</taxon>
        <taxon>Tetragonisca</taxon>
    </lineage>
</organism>
<name>A0AAW0ZDS7_9HYME</name>
<evidence type="ECO:0000313" key="2">
    <source>
        <dbReference type="EMBL" id="KAK9295634.1"/>
    </source>
</evidence>
<evidence type="ECO:0000256" key="1">
    <source>
        <dbReference type="SAM" id="MobiDB-lite"/>
    </source>
</evidence>
<evidence type="ECO:0000313" key="3">
    <source>
        <dbReference type="Proteomes" id="UP001432146"/>
    </source>
</evidence>
<dbReference type="AlphaFoldDB" id="A0AAW0ZDS7"/>
<comment type="caution">
    <text evidence="2">The sequence shown here is derived from an EMBL/GenBank/DDBJ whole genome shotgun (WGS) entry which is preliminary data.</text>
</comment>
<keyword evidence="3" id="KW-1185">Reference proteome</keyword>
<feature type="compositionally biased region" description="Basic residues" evidence="1">
    <location>
        <begin position="1"/>
        <end position="12"/>
    </location>
</feature>
<accession>A0AAW0ZDS7</accession>
<protein>
    <submittedName>
        <fullName evidence="2">Uncharacterized protein</fullName>
    </submittedName>
</protein>
<dbReference type="EMBL" id="JAWNGG020000247">
    <property type="protein sequence ID" value="KAK9295634.1"/>
    <property type="molecule type" value="Genomic_DNA"/>
</dbReference>
<reference evidence="2 3" key="1">
    <citation type="submission" date="2024-05" db="EMBL/GenBank/DDBJ databases">
        <title>The nuclear and mitochondrial genome assemblies of Tetragonisca angustula (Apidae: Meliponini), a tiny yet remarkable pollinator in the Neotropics.</title>
        <authorList>
            <person name="Ferrari R."/>
            <person name="Ricardo P.C."/>
            <person name="Dias F.C."/>
            <person name="Araujo N.S."/>
            <person name="Soares D.O."/>
            <person name="Zhou Q.-S."/>
            <person name="Zhu C.-D."/>
            <person name="Coutinho L."/>
            <person name="Airas M.C."/>
            <person name="Batista T.M."/>
        </authorList>
    </citation>
    <scope>NUCLEOTIDE SEQUENCE [LARGE SCALE GENOMIC DNA]</scope>
    <source>
        <strain evidence="2">ASF017062</strain>
        <tissue evidence="2">Abdomen</tissue>
    </source>
</reference>
<feature type="region of interest" description="Disordered" evidence="1">
    <location>
        <begin position="1"/>
        <end position="64"/>
    </location>
</feature>
<proteinExistence type="predicted"/>
<dbReference type="Proteomes" id="UP001432146">
    <property type="component" value="Unassembled WGS sequence"/>
</dbReference>
<gene>
    <name evidence="2" type="ORF">QLX08_010108</name>
</gene>